<dbReference type="GO" id="GO:0071555">
    <property type="term" value="P:cell wall organization"/>
    <property type="evidence" value="ECO:0007669"/>
    <property type="project" value="UniProtKB-KW"/>
</dbReference>
<dbReference type="FunFam" id="3.20.20.80:FF:000033">
    <property type="entry name" value="Glucan 1,3-beta-glucosidase A"/>
    <property type="match status" value="1"/>
</dbReference>
<accession>A0A165D9D3</accession>
<evidence type="ECO:0000256" key="6">
    <source>
        <dbReference type="ARBA" id="ARBA00022968"/>
    </source>
</evidence>
<keyword evidence="5 16" id="KW-0378">Hydrolase</keyword>
<comment type="catalytic activity">
    <reaction evidence="12">
        <text>Successive hydrolysis of beta-D-glucose units from the non-reducing ends of (1-&gt;3)-beta-D-glucans, releasing alpha-glucose.</text>
        <dbReference type="EC" id="3.2.1.58"/>
    </reaction>
</comment>
<evidence type="ECO:0000256" key="9">
    <source>
        <dbReference type="ARBA" id="ARBA00023180"/>
    </source>
</evidence>
<organism evidence="18 19">
    <name type="scientific">Exidia glandulosa HHB12029</name>
    <dbReference type="NCBI Taxonomy" id="1314781"/>
    <lineage>
        <taxon>Eukaryota</taxon>
        <taxon>Fungi</taxon>
        <taxon>Dikarya</taxon>
        <taxon>Basidiomycota</taxon>
        <taxon>Agaricomycotina</taxon>
        <taxon>Agaricomycetes</taxon>
        <taxon>Auriculariales</taxon>
        <taxon>Exidiaceae</taxon>
        <taxon>Exidia</taxon>
    </lineage>
</organism>
<keyword evidence="7" id="KW-1133">Transmembrane helix</keyword>
<dbReference type="Proteomes" id="UP000077266">
    <property type="component" value="Unassembled WGS sequence"/>
</dbReference>
<keyword evidence="4" id="KW-0812">Transmembrane</keyword>
<dbReference type="Gene3D" id="3.20.20.80">
    <property type="entry name" value="Glycosidases"/>
    <property type="match status" value="1"/>
</dbReference>
<dbReference type="InParanoid" id="A0A165D9D3"/>
<feature type="domain" description="Glycoside hydrolase family 5" evidence="17">
    <location>
        <begin position="99"/>
        <end position="303"/>
    </location>
</feature>
<evidence type="ECO:0000256" key="11">
    <source>
        <dbReference type="ARBA" id="ARBA00023316"/>
    </source>
</evidence>
<evidence type="ECO:0000256" key="5">
    <source>
        <dbReference type="ARBA" id="ARBA00022801"/>
    </source>
</evidence>
<dbReference type="Pfam" id="PF00150">
    <property type="entry name" value="Cellulase"/>
    <property type="match status" value="1"/>
</dbReference>
<dbReference type="GO" id="GO:0009251">
    <property type="term" value="P:glucan catabolic process"/>
    <property type="evidence" value="ECO:0007669"/>
    <property type="project" value="TreeGrafter"/>
</dbReference>
<keyword evidence="11" id="KW-0961">Cell wall biogenesis/degradation</keyword>
<dbReference type="PANTHER" id="PTHR31297">
    <property type="entry name" value="GLUCAN ENDO-1,6-BETA-GLUCOSIDASE B"/>
    <property type="match status" value="1"/>
</dbReference>
<gene>
    <name evidence="18" type="ORF">EXIGLDRAFT_624791</name>
</gene>
<dbReference type="EMBL" id="KV426242">
    <property type="protein sequence ID" value="KZV84050.1"/>
    <property type="molecule type" value="Genomic_DNA"/>
</dbReference>
<comment type="function">
    <text evidence="13">Glucosidase involved in the degradation of cellulosic biomass. Active on lichenan.</text>
</comment>
<dbReference type="InterPro" id="IPR001547">
    <property type="entry name" value="Glyco_hydro_5"/>
</dbReference>
<evidence type="ECO:0000256" key="1">
    <source>
        <dbReference type="ARBA" id="ARBA00004401"/>
    </source>
</evidence>
<evidence type="ECO:0000256" key="13">
    <source>
        <dbReference type="ARBA" id="ARBA00037126"/>
    </source>
</evidence>
<evidence type="ECO:0000256" key="8">
    <source>
        <dbReference type="ARBA" id="ARBA00023136"/>
    </source>
</evidence>
<dbReference type="SUPFAM" id="SSF51445">
    <property type="entry name" value="(Trans)glycosidases"/>
    <property type="match status" value="1"/>
</dbReference>
<evidence type="ECO:0000256" key="3">
    <source>
        <dbReference type="ARBA" id="ARBA00022475"/>
    </source>
</evidence>
<evidence type="ECO:0000256" key="2">
    <source>
        <dbReference type="ARBA" id="ARBA00005641"/>
    </source>
</evidence>
<evidence type="ECO:0000256" key="7">
    <source>
        <dbReference type="ARBA" id="ARBA00022989"/>
    </source>
</evidence>
<protein>
    <recommendedName>
        <fullName evidence="14">glucan 1,3-beta-glucosidase</fullName>
        <ecNumber evidence="14">3.2.1.58</ecNumber>
    </recommendedName>
    <alternativeName>
        <fullName evidence="15">Exo-1,3-beta-glucanase D</fullName>
    </alternativeName>
</protein>
<keyword evidence="6" id="KW-0735">Signal-anchor</keyword>
<keyword evidence="19" id="KW-1185">Reference proteome</keyword>
<dbReference type="FunCoup" id="A0A165D9D3">
    <property type="interactions" value="27"/>
</dbReference>
<evidence type="ECO:0000259" key="17">
    <source>
        <dbReference type="Pfam" id="PF00150"/>
    </source>
</evidence>
<evidence type="ECO:0000313" key="19">
    <source>
        <dbReference type="Proteomes" id="UP000077266"/>
    </source>
</evidence>
<dbReference type="GO" id="GO:0004338">
    <property type="term" value="F:glucan exo-1,3-beta-glucosidase activity"/>
    <property type="evidence" value="ECO:0007669"/>
    <property type="project" value="UniProtKB-EC"/>
</dbReference>
<dbReference type="PANTHER" id="PTHR31297:SF34">
    <property type="entry name" value="GLUCAN 1,3-BETA-GLUCOSIDASE 2"/>
    <property type="match status" value="1"/>
</dbReference>
<dbReference type="AlphaFoldDB" id="A0A165D9D3"/>
<evidence type="ECO:0000256" key="12">
    <source>
        <dbReference type="ARBA" id="ARBA00036824"/>
    </source>
</evidence>
<dbReference type="GO" id="GO:0005576">
    <property type="term" value="C:extracellular region"/>
    <property type="evidence" value="ECO:0007669"/>
    <property type="project" value="TreeGrafter"/>
</dbReference>
<keyword evidence="9" id="KW-0325">Glycoprotein</keyword>
<evidence type="ECO:0000256" key="4">
    <source>
        <dbReference type="ARBA" id="ARBA00022692"/>
    </source>
</evidence>
<evidence type="ECO:0000256" key="15">
    <source>
        <dbReference type="ARBA" id="ARBA00041260"/>
    </source>
</evidence>
<proteinExistence type="inferred from homology"/>
<evidence type="ECO:0000256" key="10">
    <source>
        <dbReference type="ARBA" id="ARBA00023295"/>
    </source>
</evidence>
<reference evidence="18 19" key="1">
    <citation type="journal article" date="2016" name="Mol. Biol. Evol.">
        <title>Comparative Genomics of Early-Diverging Mushroom-Forming Fungi Provides Insights into the Origins of Lignocellulose Decay Capabilities.</title>
        <authorList>
            <person name="Nagy L.G."/>
            <person name="Riley R."/>
            <person name="Tritt A."/>
            <person name="Adam C."/>
            <person name="Daum C."/>
            <person name="Floudas D."/>
            <person name="Sun H."/>
            <person name="Yadav J.S."/>
            <person name="Pangilinan J."/>
            <person name="Larsson K.H."/>
            <person name="Matsuura K."/>
            <person name="Barry K."/>
            <person name="Labutti K."/>
            <person name="Kuo R."/>
            <person name="Ohm R.A."/>
            <person name="Bhattacharya S.S."/>
            <person name="Shirouzu T."/>
            <person name="Yoshinaga Y."/>
            <person name="Martin F.M."/>
            <person name="Grigoriev I.V."/>
            <person name="Hibbett D.S."/>
        </authorList>
    </citation>
    <scope>NUCLEOTIDE SEQUENCE [LARGE SCALE GENOMIC DNA]</scope>
    <source>
        <strain evidence="18 19">HHB12029</strain>
    </source>
</reference>
<keyword evidence="10 16" id="KW-0326">Glycosidase</keyword>
<name>A0A165D9D3_EXIGL</name>
<keyword evidence="8" id="KW-0472">Membrane</keyword>
<evidence type="ECO:0000313" key="18">
    <source>
        <dbReference type="EMBL" id="KZV84050.1"/>
    </source>
</evidence>
<dbReference type="STRING" id="1314781.A0A165D9D3"/>
<dbReference type="OrthoDB" id="62120at2759"/>
<dbReference type="InterPro" id="IPR017853">
    <property type="entry name" value="GH"/>
</dbReference>
<dbReference type="InterPro" id="IPR050386">
    <property type="entry name" value="Glycosyl_hydrolase_5"/>
</dbReference>
<dbReference type="GO" id="GO:0005886">
    <property type="term" value="C:plasma membrane"/>
    <property type="evidence" value="ECO:0007669"/>
    <property type="project" value="UniProtKB-SubCell"/>
</dbReference>
<dbReference type="GO" id="GO:0009986">
    <property type="term" value="C:cell surface"/>
    <property type="evidence" value="ECO:0007669"/>
    <property type="project" value="TreeGrafter"/>
</dbReference>
<evidence type="ECO:0000256" key="16">
    <source>
        <dbReference type="RuleBase" id="RU361153"/>
    </source>
</evidence>
<comment type="similarity">
    <text evidence="2 16">Belongs to the glycosyl hydrolase 5 (cellulase A) family.</text>
</comment>
<sequence length="582" mass="64091">MEDGTTFTYKNSFDGFWVYDPNDPFNDTAQAQSYSPPLNQPWKYGTDRIRGVNVGGWLTLEPFISPALFERFPGTQDEYDLSNAMKQNDGGYDMLEEHYATFITEQDFAEIAGAGLNWVRIPIPFWAIEVWDGEPFYPKRAWDYFLKAIVWARKYGLRINIDLHAVPGSQNGWNHSSRLGKINFMEGVMGIANAQRTLTYIQTLAQFICQDQYKNVIPMFGIINEALTTEIGQPQMESFYVQAYNIIRSISGTGEGKGPYISIHDGFLGMDKWVGFLPNADRLAMDTHFYFAFAQTPSNSSLDVWAQQPCKSQQGKMTASLTNFGVTGAGEFSLAINDCGLNVNGVGLGTRFEGTYVGDDKPAAGTCPPWDEWENYTPETKAGLKQFALMEMDALQNWFFWTWKVGNTTKTSPPRVRAPFWSYKLGLDNGWMPTDPRAGDGLCPQPGFDQPHQSWMTGGVGAGDIPPEATAALVWPPAQIEWTGIPTDAPMLTATFLPSYTPTGAVITMPAPTFADATASIDVGNGLANPQVTLGAYVPISGCTYLNEYEGNGAPAPTELPCGAAPVRRDAIPEPMVTPPPS</sequence>
<keyword evidence="3" id="KW-1003">Cell membrane</keyword>
<evidence type="ECO:0000256" key="14">
    <source>
        <dbReference type="ARBA" id="ARBA00038929"/>
    </source>
</evidence>
<dbReference type="EC" id="3.2.1.58" evidence="14"/>
<comment type="subcellular location">
    <subcellularLocation>
        <location evidence="1">Cell membrane</location>
        <topology evidence="1">Single-pass type II membrane protein</topology>
    </subcellularLocation>
</comment>